<dbReference type="InParanoid" id="A0A067R4K0"/>
<sequence length="40" mass="4538">MKGRQPPREELVYPSTEMLKRLGNADTTTRSALLHVKQQG</sequence>
<reference evidence="1 2" key="1">
    <citation type="journal article" date="2014" name="Nat. Commun.">
        <title>Molecular traces of alternative social organization in a termite genome.</title>
        <authorList>
            <person name="Terrapon N."/>
            <person name="Li C."/>
            <person name="Robertson H.M."/>
            <person name="Ji L."/>
            <person name="Meng X."/>
            <person name="Booth W."/>
            <person name="Chen Z."/>
            <person name="Childers C.P."/>
            <person name="Glastad K.M."/>
            <person name="Gokhale K."/>
            <person name="Gowin J."/>
            <person name="Gronenberg W."/>
            <person name="Hermansen R.A."/>
            <person name="Hu H."/>
            <person name="Hunt B.G."/>
            <person name="Huylmans A.K."/>
            <person name="Khalil S.M."/>
            <person name="Mitchell R.D."/>
            <person name="Munoz-Torres M.C."/>
            <person name="Mustard J.A."/>
            <person name="Pan H."/>
            <person name="Reese J.T."/>
            <person name="Scharf M.E."/>
            <person name="Sun F."/>
            <person name="Vogel H."/>
            <person name="Xiao J."/>
            <person name="Yang W."/>
            <person name="Yang Z."/>
            <person name="Yang Z."/>
            <person name="Zhou J."/>
            <person name="Zhu J."/>
            <person name="Brent C.S."/>
            <person name="Elsik C.G."/>
            <person name="Goodisman M.A."/>
            <person name="Liberles D.A."/>
            <person name="Roe R.M."/>
            <person name="Vargo E.L."/>
            <person name="Vilcinskas A."/>
            <person name="Wang J."/>
            <person name="Bornberg-Bauer E."/>
            <person name="Korb J."/>
            <person name="Zhang G."/>
            <person name="Liebig J."/>
        </authorList>
    </citation>
    <scope>NUCLEOTIDE SEQUENCE [LARGE SCALE GENOMIC DNA]</scope>
    <source>
        <tissue evidence="1">Whole organism</tissue>
    </source>
</reference>
<accession>A0A067R4K0</accession>
<dbReference type="Proteomes" id="UP000027135">
    <property type="component" value="Unassembled WGS sequence"/>
</dbReference>
<proteinExistence type="predicted"/>
<keyword evidence="2" id="KW-1185">Reference proteome</keyword>
<gene>
    <name evidence="1" type="ORF">L798_06916</name>
</gene>
<dbReference type="AlphaFoldDB" id="A0A067R4K0"/>
<dbReference type="EMBL" id="KK852699">
    <property type="protein sequence ID" value="KDR18166.1"/>
    <property type="molecule type" value="Genomic_DNA"/>
</dbReference>
<name>A0A067R4K0_ZOONE</name>
<organism evidence="1 2">
    <name type="scientific">Zootermopsis nevadensis</name>
    <name type="common">Dampwood termite</name>
    <dbReference type="NCBI Taxonomy" id="136037"/>
    <lineage>
        <taxon>Eukaryota</taxon>
        <taxon>Metazoa</taxon>
        <taxon>Ecdysozoa</taxon>
        <taxon>Arthropoda</taxon>
        <taxon>Hexapoda</taxon>
        <taxon>Insecta</taxon>
        <taxon>Pterygota</taxon>
        <taxon>Neoptera</taxon>
        <taxon>Polyneoptera</taxon>
        <taxon>Dictyoptera</taxon>
        <taxon>Blattodea</taxon>
        <taxon>Blattoidea</taxon>
        <taxon>Termitoidae</taxon>
        <taxon>Termopsidae</taxon>
        <taxon>Zootermopsis</taxon>
    </lineage>
</organism>
<evidence type="ECO:0000313" key="2">
    <source>
        <dbReference type="Proteomes" id="UP000027135"/>
    </source>
</evidence>
<evidence type="ECO:0000313" key="1">
    <source>
        <dbReference type="EMBL" id="KDR18166.1"/>
    </source>
</evidence>
<protein>
    <submittedName>
        <fullName evidence="1">Uncharacterized protein</fullName>
    </submittedName>
</protein>